<dbReference type="CDD" id="cd00176">
    <property type="entry name" value="SPEC"/>
    <property type="match status" value="2"/>
</dbReference>
<proteinExistence type="predicted"/>
<dbReference type="SMART" id="SM00150">
    <property type="entry name" value="SPEC"/>
    <property type="match status" value="5"/>
</dbReference>
<feature type="region of interest" description="Disordered" evidence="4">
    <location>
        <begin position="1"/>
        <end position="111"/>
    </location>
</feature>
<evidence type="ECO:0000313" key="7">
    <source>
        <dbReference type="Proteomes" id="UP000580250"/>
    </source>
</evidence>
<accession>A0A6V7XA51</accession>
<gene>
    <name evidence="6" type="ORF">MENT_LOCUS49364</name>
</gene>
<dbReference type="GO" id="GO:0042060">
    <property type="term" value="P:wound healing"/>
    <property type="evidence" value="ECO:0007669"/>
    <property type="project" value="TreeGrafter"/>
</dbReference>
<feature type="compositionally biased region" description="Basic and acidic residues" evidence="4">
    <location>
        <begin position="79"/>
        <end position="94"/>
    </location>
</feature>
<dbReference type="GO" id="GO:0005882">
    <property type="term" value="C:intermediate filament"/>
    <property type="evidence" value="ECO:0007669"/>
    <property type="project" value="TreeGrafter"/>
</dbReference>
<organism evidence="6 7">
    <name type="scientific">Meloidogyne enterolobii</name>
    <name type="common">Root-knot nematode worm</name>
    <name type="synonym">Meloidogyne mayaguensis</name>
    <dbReference type="NCBI Taxonomy" id="390850"/>
    <lineage>
        <taxon>Eukaryota</taxon>
        <taxon>Metazoa</taxon>
        <taxon>Ecdysozoa</taxon>
        <taxon>Nematoda</taxon>
        <taxon>Chromadorea</taxon>
        <taxon>Rhabditida</taxon>
        <taxon>Tylenchina</taxon>
        <taxon>Tylenchomorpha</taxon>
        <taxon>Tylenchoidea</taxon>
        <taxon>Meloidogynidae</taxon>
        <taxon>Meloidogyninae</taxon>
        <taxon>Meloidogyne</taxon>
    </lineage>
</organism>
<dbReference type="GO" id="GO:0031122">
    <property type="term" value="P:cytoplasmic microtubule organization"/>
    <property type="evidence" value="ECO:0007669"/>
    <property type="project" value="TreeGrafter"/>
</dbReference>
<dbReference type="GO" id="GO:0005198">
    <property type="term" value="F:structural molecule activity"/>
    <property type="evidence" value="ECO:0007669"/>
    <property type="project" value="TreeGrafter"/>
</dbReference>
<dbReference type="InterPro" id="IPR002017">
    <property type="entry name" value="Spectrin_repeat"/>
</dbReference>
<sequence>MYKVLQKYTKKHKHEQHGSGAGEANEHYSRSRSEGSHLNGAGGRGLSPPAATNGYYSASREQHKTNGGIHHSGSQQQLRRTEEFHERSRSRGGDYRNGYSGRFGAENGSLPRGAVTERRNFYDAATGAHGFSENSSWETKEHFERKVQKGGQKAAAGTLGSRARLDQWGSGSGLAIERGGYDDVISRLTRGIGITNEKLDHLLVRIDNVNVAEERGERFEILERQVREIVDDLHLLKPPIDELFSDVEILRQQRHSQTADLNKQVVGLEQRRAAYLGRLEDGIMTRLGIRPKTQFVTERVTSTTTADGGSLAYKGNAFRRVEDAIQWIRDRTYKLNTMQFSETLEMLEQMFEKQKLDNRDIQDFRQTVDECIARQAEVSAEDSYDYFELLKILESEYQQLRELSAGRMVDLDSLIAFIRAAQLELVWIHEREELEVTRNWSTVQQLDIPMLQNYFKQLLHEIELHEKQFNDVHNQGAALINQRHPAGEVIEVYLRTMQNQWDWLLNLSKCLEGHLRDAYNAKSFLEESDQIEQQMQQQLNHLDQSYNRTDFSLDEGERMLRELDSIREHIQQLHARLLSLSERCSQISPLWQRGERIGRPIPVVSLCEYKRDECTLLDNHDLLHWRIRGMDGVEASIPSVVFRIPPPDPRLSNLLSRFHGQFERLRKLWDRKHHLTRYNMVLSTMRTVRGWDLDTFLSIPPDQRDEIIKALNEDVNKLLAELDPNDPLARRLKDELRLTNEHFYDLLGRAQKGPEPNYANEFDAAAVELIRKFEDAFKQLSERAQIRIPSNLEELEHQIREHKIFEDNLQALDVDVSNVKELFRQLPSPTPNQRAKHDLMISRWEEIWDLCRMYVERLKALENVLKSVDEVSDIVRRHEVTLSSFDDMPAALERLRGVHAQLVELLMVLQQQRSIVENLNKDTAQIRSHVARTRLGVQHHSDVDQLEELVTNLTVRWDNVNSQVTDRLRIAEEAQQTQMVYRSQYDEELQWLDRVEATINSLRRPEDLRPEELQGQLDQLTAEYAQLQEHTATIEAINKEGGKFIRDARSYDIKLAQYHDNIISAHGQRIKDEFRRQIPQPKNGAQIVTEELEALNRRFAQLSSVILERKNIVNVLIQNWRRKQQVDKLFLFELLLMVNYEVLKIELKRYFGIYLICFSLLQLNN</sequence>
<dbReference type="PANTHER" id="PTHR23169">
    <property type="entry name" value="ENVOPLAKIN"/>
    <property type="match status" value="1"/>
</dbReference>
<dbReference type="OrthoDB" id="2250192at2759"/>
<dbReference type="Gene3D" id="2.30.30.40">
    <property type="entry name" value="SH3 Domains"/>
    <property type="match status" value="1"/>
</dbReference>
<keyword evidence="1" id="KW-0597">Phosphoprotein</keyword>
<evidence type="ECO:0000256" key="2">
    <source>
        <dbReference type="ARBA" id="ARBA00022737"/>
    </source>
</evidence>
<evidence type="ECO:0000256" key="4">
    <source>
        <dbReference type="SAM" id="MobiDB-lite"/>
    </source>
</evidence>
<evidence type="ECO:0000256" key="1">
    <source>
        <dbReference type="ARBA" id="ARBA00022553"/>
    </source>
</evidence>
<dbReference type="GO" id="GO:0045104">
    <property type="term" value="P:intermediate filament cytoskeleton organization"/>
    <property type="evidence" value="ECO:0007669"/>
    <property type="project" value="InterPro"/>
</dbReference>
<dbReference type="GO" id="GO:0005737">
    <property type="term" value="C:cytoplasm"/>
    <property type="evidence" value="ECO:0007669"/>
    <property type="project" value="TreeGrafter"/>
</dbReference>
<dbReference type="Pfam" id="PF00435">
    <property type="entry name" value="Spectrin"/>
    <property type="match status" value="1"/>
</dbReference>
<dbReference type="InterPro" id="IPR041615">
    <property type="entry name" value="Desmoplakin_SH3"/>
</dbReference>
<dbReference type="GO" id="GO:0030056">
    <property type="term" value="C:hemidesmosome"/>
    <property type="evidence" value="ECO:0007669"/>
    <property type="project" value="TreeGrafter"/>
</dbReference>
<dbReference type="SUPFAM" id="SSF46966">
    <property type="entry name" value="Spectrin repeat"/>
    <property type="match status" value="4"/>
</dbReference>
<dbReference type="Pfam" id="PF17902">
    <property type="entry name" value="SH3_10"/>
    <property type="match status" value="1"/>
</dbReference>
<protein>
    <recommendedName>
        <fullName evidence="5">Desmoplakin SH3 domain-containing protein</fullName>
    </recommendedName>
</protein>
<feature type="coiled-coil region" evidence="3">
    <location>
        <begin position="1010"/>
        <end position="1037"/>
    </location>
</feature>
<reference evidence="6 7" key="1">
    <citation type="submission" date="2020-08" db="EMBL/GenBank/DDBJ databases">
        <authorList>
            <person name="Koutsovoulos G."/>
            <person name="Danchin GJ E."/>
        </authorList>
    </citation>
    <scope>NUCLEOTIDE SEQUENCE [LARGE SCALE GENOMIC DNA]</scope>
</reference>
<dbReference type="EMBL" id="CAJEWN010001291">
    <property type="protein sequence ID" value="CAD2196211.1"/>
    <property type="molecule type" value="Genomic_DNA"/>
</dbReference>
<comment type="caution">
    <text evidence="6">The sequence shown here is derived from an EMBL/GenBank/DDBJ whole genome shotgun (WGS) entry which is preliminary data.</text>
</comment>
<evidence type="ECO:0000259" key="5">
    <source>
        <dbReference type="Pfam" id="PF17902"/>
    </source>
</evidence>
<keyword evidence="3" id="KW-0175">Coiled coil</keyword>
<dbReference type="AlphaFoldDB" id="A0A6V7XA51"/>
<name>A0A6V7XA51_MELEN</name>
<feature type="compositionally biased region" description="Basic and acidic residues" evidence="4">
    <location>
        <begin position="24"/>
        <end position="35"/>
    </location>
</feature>
<keyword evidence="2" id="KW-0677">Repeat</keyword>
<evidence type="ECO:0000313" key="6">
    <source>
        <dbReference type="EMBL" id="CAD2196211.1"/>
    </source>
</evidence>
<dbReference type="InterPro" id="IPR018159">
    <property type="entry name" value="Spectrin/alpha-actinin"/>
</dbReference>
<dbReference type="PANTHER" id="PTHR23169:SF23">
    <property type="entry name" value="SHORT STOP, ISOFORM H"/>
    <property type="match status" value="1"/>
</dbReference>
<dbReference type="Gene3D" id="1.20.58.60">
    <property type="match status" value="5"/>
</dbReference>
<dbReference type="InterPro" id="IPR043197">
    <property type="entry name" value="Plakin"/>
</dbReference>
<dbReference type="Proteomes" id="UP000580250">
    <property type="component" value="Unassembled WGS sequence"/>
</dbReference>
<evidence type="ECO:0000256" key="3">
    <source>
        <dbReference type="SAM" id="Coils"/>
    </source>
</evidence>
<feature type="domain" description="Desmoplakin SH3" evidence="5">
    <location>
        <begin position="589"/>
        <end position="645"/>
    </location>
</feature>
<dbReference type="GO" id="GO:0016020">
    <property type="term" value="C:membrane"/>
    <property type="evidence" value="ECO:0007669"/>
    <property type="project" value="TreeGrafter"/>
</dbReference>